<dbReference type="SMART" id="SM00360">
    <property type="entry name" value="RRM"/>
    <property type="match status" value="2"/>
</dbReference>
<protein>
    <recommendedName>
        <fullName evidence="4">RRM domain-containing protein</fullName>
    </recommendedName>
</protein>
<gene>
    <name evidence="5" type="ORF">C4D60_Mb02t17200</name>
</gene>
<accession>A0A4S8IBG9</accession>
<dbReference type="FunFam" id="3.30.70.330:FF:000335">
    <property type="entry name" value="RNA-binding protein with multiple splicing 2"/>
    <property type="match status" value="1"/>
</dbReference>
<comment type="caution">
    <text evidence="5">The sequence shown here is derived from an EMBL/GenBank/DDBJ whole genome shotgun (WGS) entry which is preliminary data.</text>
</comment>
<evidence type="ECO:0000256" key="3">
    <source>
        <dbReference type="SAM" id="MobiDB-lite"/>
    </source>
</evidence>
<feature type="compositionally biased region" description="Low complexity" evidence="3">
    <location>
        <begin position="27"/>
        <end position="44"/>
    </location>
</feature>
<dbReference type="Gene3D" id="3.30.70.330">
    <property type="match status" value="2"/>
</dbReference>
<dbReference type="SUPFAM" id="SSF54928">
    <property type="entry name" value="RNA-binding domain, RBD"/>
    <property type="match status" value="1"/>
</dbReference>
<reference evidence="5 6" key="1">
    <citation type="journal article" date="2019" name="Nat. Plants">
        <title>Genome sequencing of Musa balbisiana reveals subgenome evolution and function divergence in polyploid bananas.</title>
        <authorList>
            <person name="Yao X."/>
        </authorList>
    </citation>
    <scope>NUCLEOTIDE SEQUENCE [LARGE SCALE GENOMIC DNA]</scope>
    <source>
        <strain evidence="6">cv. DH-PKW</strain>
        <tissue evidence="5">Leaves</tissue>
    </source>
</reference>
<feature type="compositionally biased region" description="Low complexity" evidence="3">
    <location>
        <begin position="1"/>
        <end position="20"/>
    </location>
</feature>
<dbReference type="PROSITE" id="PS50102">
    <property type="entry name" value="RRM"/>
    <property type="match status" value="2"/>
</dbReference>
<dbReference type="STRING" id="52838.A0A4S8IBG9"/>
<keyword evidence="6" id="KW-1185">Reference proteome</keyword>
<feature type="region of interest" description="Disordered" evidence="3">
    <location>
        <begin position="198"/>
        <end position="225"/>
    </location>
</feature>
<dbReference type="Pfam" id="PF00076">
    <property type="entry name" value="RRM_1"/>
    <property type="match status" value="1"/>
</dbReference>
<feature type="region of interest" description="Disordered" evidence="3">
    <location>
        <begin position="1"/>
        <end position="69"/>
    </location>
</feature>
<sequence>MKPSYASHAPPSNSSAAVAMHPPPPAAAGAVVEAPGFPQPYYLHPHSHHHHHQQQQPHPAHPPAPPVVYSKPEQQRIKTLFVSGLPDDVKPREIHNLFRRRPGFDSCQLEYTGRGDQVAAFAPFFVWGFDASRVVAFATFFNHQSAIAAMSSLDGVVFDPEIGATLHIELARSNSRKRSRGVGAYTVIDKRVKVTNDDQELFSDDGDGGSDEPSGTDNDNPSNKDALAAVKSEGTIVIPDGADGTFNDHSDIPPCSTLFIANLGPTCTEEELKQVLSKYSGFHMLKMRGRGGMPVAFADFTDTESSTAAMNGFQGILLESSDRGGVHICEVENEKKLVMPLKSQLSSLH</sequence>
<evidence type="ECO:0000256" key="1">
    <source>
        <dbReference type="ARBA" id="ARBA00022884"/>
    </source>
</evidence>
<dbReference type="InterPro" id="IPR000504">
    <property type="entry name" value="RRM_dom"/>
</dbReference>
<feature type="domain" description="RRM" evidence="4">
    <location>
        <begin position="256"/>
        <end position="344"/>
    </location>
</feature>
<feature type="domain" description="RRM" evidence="4">
    <location>
        <begin position="78"/>
        <end position="173"/>
    </location>
</feature>
<name>A0A4S8IBG9_MUSBA</name>
<dbReference type="InterPro" id="IPR012677">
    <property type="entry name" value="Nucleotide-bd_a/b_plait_sf"/>
</dbReference>
<dbReference type="Proteomes" id="UP000317650">
    <property type="component" value="Chromosome 2"/>
</dbReference>
<evidence type="ECO:0000313" key="5">
    <source>
        <dbReference type="EMBL" id="THU45371.1"/>
    </source>
</evidence>
<dbReference type="GO" id="GO:0003723">
    <property type="term" value="F:RNA binding"/>
    <property type="evidence" value="ECO:0007669"/>
    <property type="project" value="UniProtKB-UniRule"/>
</dbReference>
<proteinExistence type="predicted"/>
<evidence type="ECO:0000256" key="2">
    <source>
        <dbReference type="PROSITE-ProRule" id="PRU00176"/>
    </source>
</evidence>
<evidence type="ECO:0000313" key="6">
    <source>
        <dbReference type="Proteomes" id="UP000317650"/>
    </source>
</evidence>
<dbReference type="PANTHER" id="PTHR10501">
    <property type="entry name" value="U1 SMALL NUCLEAR RIBONUCLEOPROTEIN A/U2 SMALL NUCLEAR RIBONUCLEOPROTEIN B"/>
    <property type="match status" value="1"/>
</dbReference>
<dbReference type="AlphaFoldDB" id="A0A4S8IBG9"/>
<evidence type="ECO:0000259" key="4">
    <source>
        <dbReference type="PROSITE" id="PS50102"/>
    </source>
</evidence>
<keyword evidence="1 2" id="KW-0694">RNA-binding</keyword>
<feature type="compositionally biased region" description="Acidic residues" evidence="3">
    <location>
        <begin position="198"/>
        <end position="210"/>
    </location>
</feature>
<dbReference type="InterPro" id="IPR035979">
    <property type="entry name" value="RBD_domain_sf"/>
</dbReference>
<organism evidence="5 6">
    <name type="scientific">Musa balbisiana</name>
    <name type="common">Banana</name>
    <dbReference type="NCBI Taxonomy" id="52838"/>
    <lineage>
        <taxon>Eukaryota</taxon>
        <taxon>Viridiplantae</taxon>
        <taxon>Streptophyta</taxon>
        <taxon>Embryophyta</taxon>
        <taxon>Tracheophyta</taxon>
        <taxon>Spermatophyta</taxon>
        <taxon>Magnoliopsida</taxon>
        <taxon>Liliopsida</taxon>
        <taxon>Zingiberales</taxon>
        <taxon>Musaceae</taxon>
        <taxon>Musa</taxon>
    </lineage>
</organism>
<dbReference type="EMBL" id="PYDT01000011">
    <property type="protein sequence ID" value="THU45371.1"/>
    <property type="molecule type" value="Genomic_DNA"/>
</dbReference>